<reference evidence="1" key="1">
    <citation type="submission" date="2020-10" db="EMBL/GenBank/DDBJ databases">
        <authorList>
            <person name="Gilroy R."/>
        </authorList>
    </citation>
    <scope>NUCLEOTIDE SEQUENCE</scope>
    <source>
        <strain evidence="1">C6-149</strain>
    </source>
</reference>
<proteinExistence type="predicted"/>
<gene>
    <name evidence="1" type="ORF">IAA89_05785</name>
</gene>
<name>A0A9D9E7E5_9LACO</name>
<organism evidence="1 2">
    <name type="scientific">Candidatus Gallilactobacillus intestinavium</name>
    <dbReference type="NCBI Taxonomy" id="2840838"/>
    <lineage>
        <taxon>Bacteria</taxon>
        <taxon>Bacillati</taxon>
        <taxon>Bacillota</taxon>
        <taxon>Bacilli</taxon>
        <taxon>Lactobacillales</taxon>
        <taxon>Lactobacillaceae</taxon>
        <taxon>Lactobacillaceae incertae sedis</taxon>
        <taxon>Candidatus Gallilactobacillus</taxon>
    </lineage>
</organism>
<reference evidence="1" key="2">
    <citation type="journal article" date="2021" name="PeerJ">
        <title>Extensive microbial diversity within the chicken gut microbiome revealed by metagenomics and culture.</title>
        <authorList>
            <person name="Gilroy R."/>
            <person name="Ravi A."/>
            <person name="Getino M."/>
            <person name="Pursley I."/>
            <person name="Horton D.L."/>
            <person name="Alikhan N.F."/>
            <person name="Baker D."/>
            <person name="Gharbi K."/>
            <person name="Hall N."/>
            <person name="Watson M."/>
            <person name="Adriaenssens E.M."/>
            <person name="Foster-Nyarko E."/>
            <person name="Jarju S."/>
            <person name="Secka A."/>
            <person name="Antonio M."/>
            <person name="Oren A."/>
            <person name="Chaudhuri R.R."/>
            <person name="La Ragione R."/>
            <person name="Hildebrand F."/>
            <person name="Pallen M.J."/>
        </authorList>
    </citation>
    <scope>NUCLEOTIDE SEQUENCE</scope>
    <source>
        <strain evidence="1">C6-149</strain>
    </source>
</reference>
<dbReference type="EMBL" id="JADIMP010000093">
    <property type="protein sequence ID" value="MBO8441922.1"/>
    <property type="molecule type" value="Genomic_DNA"/>
</dbReference>
<evidence type="ECO:0000313" key="2">
    <source>
        <dbReference type="Proteomes" id="UP000823614"/>
    </source>
</evidence>
<comment type="caution">
    <text evidence="1">The sequence shown here is derived from an EMBL/GenBank/DDBJ whole genome shotgun (WGS) entry which is preliminary data.</text>
</comment>
<protein>
    <submittedName>
        <fullName evidence="1">Uncharacterized protein</fullName>
    </submittedName>
</protein>
<sequence>MSDNNPTKTVLEYNQRIKNSLKNGESFTKHLDTLLSTDDKQELLTSAQKLFNFNLNTDYLIFPKQYSRNDYYAIFMIRLLELSSQNELILKEIDNHLEIGIKHIKTEISLYFEVQDDGTADLLESDSNRKLFSLNFDKRKLLFDNTTLIDVFLDQLVNEQVSDKLKFMSSLIIFAKSMEKDYQFKVDYSILETSNEYEYSTNDYSDSKSIVDKLFVASADSNYMLETLNNKLGAKINLDGGLYLNIYNQKVDDKNNWKIKIQDENENISLLKVLIAYPFISKWYLENREILESVEEN</sequence>
<dbReference type="AlphaFoldDB" id="A0A9D9E7E5"/>
<dbReference type="Proteomes" id="UP000823614">
    <property type="component" value="Unassembled WGS sequence"/>
</dbReference>
<accession>A0A9D9E7E5</accession>
<evidence type="ECO:0000313" key="1">
    <source>
        <dbReference type="EMBL" id="MBO8441922.1"/>
    </source>
</evidence>